<keyword evidence="3" id="KW-0520">NAD</keyword>
<accession>A0A4R8UXY1</accession>
<proteinExistence type="inferred from homology"/>
<sequence length="330" mass="35322">MQTTTPNRPILVVLCEPLDAARPTGMDAIERVADVRYSDAAGLPDAIEHAEILLLWDFFSTALRDAWPRARALKWVHVAAAGVDTVLFDELRASDVVLTNAHGFFDGPIAEFVLANILAHDKQLHENRALQQAHEWKHRETRRTAGSTVLVVGTGGIGRQIARLLRAVGLEVRGAGRRASENDPDFGAIVSSAALAEHVGWADNVVVVAPLTNETRGLIDADVFDAMKASAHLVSVGRGPLIDEAALLQALETGSIAAASLDVFVTEPLPVHSSLWDAPGVTVSAHMSGDVVGWRDGLAAQFTGNVTRWLAGEPLVNVVDKQLGYVARAQ</sequence>
<reference evidence="8 10" key="2">
    <citation type="submission" date="2019-03" db="EMBL/GenBank/DDBJ databases">
        <title>Genomics of glacier-inhabiting Cryobacterium strains.</title>
        <authorList>
            <person name="Liu Q."/>
            <person name="Xin Y.-H."/>
        </authorList>
    </citation>
    <scope>NUCLEOTIDE SEQUENCE [LARGE SCALE GENOMIC DNA]</scope>
    <source>
        <strain evidence="8 10">Hh8</strain>
    </source>
</reference>
<evidence type="ECO:0000313" key="7">
    <source>
        <dbReference type="EMBL" id="SDM99778.1"/>
    </source>
</evidence>
<keyword evidence="10" id="KW-1185">Reference proteome</keyword>
<evidence type="ECO:0000259" key="6">
    <source>
        <dbReference type="Pfam" id="PF02826"/>
    </source>
</evidence>
<dbReference type="Pfam" id="PF02826">
    <property type="entry name" value="2-Hacid_dh_C"/>
    <property type="match status" value="1"/>
</dbReference>
<dbReference type="SUPFAM" id="SSF52283">
    <property type="entry name" value="Formate/glycerate dehydrogenase catalytic domain-like"/>
    <property type="match status" value="1"/>
</dbReference>
<dbReference type="AlphaFoldDB" id="A0A4R8UXY1"/>
<dbReference type="Gene3D" id="3.40.50.720">
    <property type="entry name" value="NAD(P)-binding Rossmann-like Domain"/>
    <property type="match status" value="2"/>
</dbReference>
<keyword evidence="2 4" id="KW-0560">Oxidoreductase</keyword>
<feature type="domain" description="D-isomer specific 2-hydroxyacid dehydrogenase NAD-binding" evidence="6">
    <location>
        <begin position="115"/>
        <end position="288"/>
    </location>
</feature>
<evidence type="ECO:0000256" key="1">
    <source>
        <dbReference type="ARBA" id="ARBA00005854"/>
    </source>
</evidence>
<dbReference type="PANTHER" id="PTHR43333">
    <property type="entry name" value="2-HACID_DH_C DOMAIN-CONTAINING PROTEIN"/>
    <property type="match status" value="1"/>
</dbReference>
<dbReference type="PANTHER" id="PTHR43333:SF1">
    <property type="entry name" value="D-ISOMER SPECIFIC 2-HYDROXYACID DEHYDROGENASE NAD-BINDING DOMAIN-CONTAINING PROTEIN"/>
    <property type="match status" value="1"/>
</dbReference>
<gene>
    <name evidence="8" type="ORF">E3O21_18690</name>
    <name evidence="7" type="ORF">SAMN05216368_103165</name>
</gene>
<dbReference type="EMBL" id="SOFD01000041">
    <property type="protein sequence ID" value="TFB73095.1"/>
    <property type="molecule type" value="Genomic_DNA"/>
</dbReference>
<protein>
    <submittedName>
        <fullName evidence="8">D-2-hydroxyacid dehydrogenase</fullName>
    </submittedName>
    <submittedName>
        <fullName evidence="7">Phosphoglycerate dehydrogenase</fullName>
    </submittedName>
</protein>
<organism evidence="7 9">
    <name type="scientific">Cryobacterium flavum</name>
    <dbReference type="NCBI Taxonomy" id="1424659"/>
    <lineage>
        <taxon>Bacteria</taxon>
        <taxon>Bacillati</taxon>
        <taxon>Actinomycetota</taxon>
        <taxon>Actinomycetes</taxon>
        <taxon>Micrococcales</taxon>
        <taxon>Microbacteriaceae</taxon>
        <taxon>Cryobacterium</taxon>
    </lineage>
</organism>
<evidence type="ECO:0000313" key="8">
    <source>
        <dbReference type="EMBL" id="TFB73095.1"/>
    </source>
</evidence>
<evidence type="ECO:0000256" key="2">
    <source>
        <dbReference type="ARBA" id="ARBA00023002"/>
    </source>
</evidence>
<dbReference type="GO" id="GO:0016616">
    <property type="term" value="F:oxidoreductase activity, acting on the CH-OH group of donors, NAD or NADP as acceptor"/>
    <property type="evidence" value="ECO:0007669"/>
    <property type="project" value="InterPro"/>
</dbReference>
<dbReference type="STRING" id="1424659.SAMN05216368_103165"/>
<dbReference type="InterPro" id="IPR006140">
    <property type="entry name" value="D-isomer_DH_NAD-bd"/>
</dbReference>
<evidence type="ECO:0000313" key="9">
    <source>
        <dbReference type="Proteomes" id="UP000199639"/>
    </source>
</evidence>
<evidence type="ECO:0000259" key="5">
    <source>
        <dbReference type="Pfam" id="PF00389"/>
    </source>
</evidence>
<evidence type="ECO:0000256" key="3">
    <source>
        <dbReference type="ARBA" id="ARBA00023027"/>
    </source>
</evidence>
<comment type="similarity">
    <text evidence="1 4">Belongs to the D-isomer specific 2-hydroxyacid dehydrogenase family.</text>
</comment>
<dbReference type="Pfam" id="PF00389">
    <property type="entry name" value="2-Hacid_dh"/>
    <property type="match status" value="1"/>
</dbReference>
<dbReference type="CDD" id="cd05300">
    <property type="entry name" value="2-Hacid_dh_1"/>
    <property type="match status" value="1"/>
</dbReference>
<reference evidence="7 9" key="1">
    <citation type="submission" date="2016-10" db="EMBL/GenBank/DDBJ databases">
        <authorList>
            <person name="Varghese N."/>
            <person name="Submissions S."/>
        </authorList>
    </citation>
    <scope>NUCLEOTIDE SEQUENCE [LARGE SCALE GENOMIC DNA]</scope>
    <source>
        <strain evidence="7 9">CGMCC 1.11215</strain>
    </source>
</reference>
<dbReference type="GO" id="GO:0051287">
    <property type="term" value="F:NAD binding"/>
    <property type="evidence" value="ECO:0007669"/>
    <property type="project" value="InterPro"/>
</dbReference>
<dbReference type="Proteomes" id="UP000199639">
    <property type="component" value="Unassembled WGS sequence"/>
</dbReference>
<dbReference type="Proteomes" id="UP000298252">
    <property type="component" value="Unassembled WGS sequence"/>
</dbReference>
<evidence type="ECO:0000313" key="10">
    <source>
        <dbReference type="Proteomes" id="UP000298252"/>
    </source>
</evidence>
<dbReference type="RefSeq" id="WP_092339654.1">
    <property type="nucleotide sequence ID" value="NZ_FNIB01000003.1"/>
</dbReference>
<dbReference type="InterPro" id="IPR036291">
    <property type="entry name" value="NAD(P)-bd_dom_sf"/>
</dbReference>
<name>A0A4R8UXY1_9MICO</name>
<evidence type="ECO:0000256" key="4">
    <source>
        <dbReference type="RuleBase" id="RU003719"/>
    </source>
</evidence>
<dbReference type="InterPro" id="IPR006139">
    <property type="entry name" value="D-isomer_2_OHA_DH_cat_dom"/>
</dbReference>
<dbReference type="SUPFAM" id="SSF51735">
    <property type="entry name" value="NAD(P)-binding Rossmann-fold domains"/>
    <property type="match status" value="1"/>
</dbReference>
<dbReference type="EMBL" id="FNIB01000003">
    <property type="protein sequence ID" value="SDM99778.1"/>
    <property type="molecule type" value="Genomic_DNA"/>
</dbReference>
<feature type="domain" description="D-isomer specific 2-hydroxyacid dehydrogenase catalytic" evidence="5">
    <location>
        <begin position="18"/>
        <end position="319"/>
    </location>
</feature>